<accession>E4ZY47</accession>
<dbReference type="VEuPathDB" id="FungiDB:LEMA_uP112110.1"/>
<gene>
    <name evidence="1" type="ORF">LEMA_uP112110.1</name>
</gene>
<dbReference type="EMBL" id="FP929128">
    <property type="protein sequence ID" value="CBX96292.1"/>
    <property type="molecule type" value="Genomic_DNA"/>
</dbReference>
<organism evidence="2">
    <name type="scientific">Leptosphaeria maculans (strain JN3 / isolate v23.1.3 / race Av1-4-5-6-7-8)</name>
    <name type="common">Blackleg fungus</name>
    <name type="synonym">Phoma lingam</name>
    <dbReference type="NCBI Taxonomy" id="985895"/>
    <lineage>
        <taxon>Eukaryota</taxon>
        <taxon>Fungi</taxon>
        <taxon>Dikarya</taxon>
        <taxon>Ascomycota</taxon>
        <taxon>Pezizomycotina</taxon>
        <taxon>Dothideomycetes</taxon>
        <taxon>Pleosporomycetidae</taxon>
        <taxon>Pleosporales</taxon>
        <taxon>Pleosporineae</taxon>
        <taxon>Leptosphaeriaceae</taxon>
        <taxon>Plenodomus</taxon>
        <taxon>Plenodomus lingam/Leptosphaeria maculans species complex</taxon>
    </lineage>
</organism>
<dbReference type="InParanoid" id="E4ZY47"/>
<dbReference type="HOGENOM" id="CLU_3125355_0_0_1"/>
<keyword evidence="2" id="KW-1185">Reference proteome</keyword>
<protein>
    <submittedName>
        <fullName evidence="1">Predicted protein</fullName>
    </submittedName>
</protein>
<name>E4ZY47_LEPMJ</name>
<dbReference type="AlphaFoldDB" id="E4ZY47"/>
<evidence type="ECO:0000313" key="1">
    <source>
        <dbReference type="EMBL" id="CBX96292.1"/>
    </source>
</evidence>
<sequence length="50" mass="5328">MAIPVALAVISLLYDSLPSRVRELCTARANASIIPRHATADALLESIIPN</sequence>
<evidence type="ECO:0000313" key="2">
    <source>
        <dbReference type="Proteomes" id="UP000002668"/>
    </source>
</evidence>
<dbReference type="Proteomes" id="UP000002668">
    <property type="component" value="Genome"/>
</dbReference>
<proteinExistence type="predicted"/>
<reference evidence="2" key="1">
    <citation type="journal article" date="2011" name="Nat. Commun.">
        <title>Effector diversification within compartments of the Leptosphaeria maculans genome affected by Repeat-Induced Point mutations.</title>
        <authorList>
            <person name="Rouxel T."/>
            <person name="Grandaubert J."/>
            <person name="Hane J.K."/>
            <person name="Hoede C."/>
            <person name="van de Wouw A.P."/>
            <person name="Couloux A."/>
            <person name="Dominguez V."/>
            <person name="Anthouard V."/>
            <person name="Bally P."/>
            <person name="Bourras S."/>
            <person name="Cozijnsen A.J."/>
            <person name="Ciuffetti L.M."/>
            <person name="Degrave A."/>
            <person name="Dilmaghani A."/>
            <person name="Duret L."/>
            <person name="Fudal I."/>
            <person name="Goodwin S.B."/>
            <person name="Gout L."/>
            <person name="Glaser N."/>
            <person name="Linglin J."/>
            <person name="Kema G.H.J."/>
            <person name="Lapalu N."/>
            <person name="Lawrence C.B."/>
            <person name="May K."/>
            <person name="Meyer M."/>
            <person name="Ollivier B."/>
            <person name="Poulain J."/>
            <person name="Schoch C.L."/>
            <person name="Simon A."/>
            <person name="Spatafora J.W."/>
            <person name="Stachowiak A."/>
            <person name="Turgeon B.G."/>
            <person name="Tyler B.M."/>
            <person name="Vincent D."/>
            <person name="Weissenbach J."/>
            <person name="Amselem J."/>
            <person name="Quesneville H."/>
            <person name="Oliver R.P."/>
            <person name="Wincker P."/>
            <person name="Balesdent M.-H."/>
            <person name="Howlett B.J."/>
        </authorList>
    </citation>
    <scope>NUCLEOTIDE SEQUENCE [LARGE SCALE GENOMIC DNA]</scope>
    <source>
        <strain evidence="2">JN3 / isolate v23.1.3 / race Av1-4-5-6-7-8</strain>
    </source>
</reference>